<dbReference type="AlphaFoldDB" id="A0AAD7H8A4"/>
<name>A0AAD7H8A4_9AGAR</name>
<feature type="compositionally biased region" description="Polar residues" evidence="1">
    <location>
        <begin position="1"/>
        <end position="15"/>
    </location>
</feature>
<gene>
    <name evidence="2" type="ORF">B0H16DRAFT_1742675</name>
</gene>
<feature type="region of interest" description="Disordered" evidence="1">
    <location>
        <begin position="1"/>
        <end position="108"/>
    </location>
</feature>
<evidence type="ECO:0000256" key="1">
    <source>
        <dbReference type="SAM" id="MobiDB-lite"/>
    </source>
</evidence>
<evidence type="ECO:0000313" key="2">
    <source>
        <dbReference type="EMBL" id="KAJ7714372.1"/>
    </source>
</evidence>
<proteinExistence type="predicted"/>
<dbReference type="Proteomes" id="UP001215598">
    <property type="component" value="Unassembled WGS sequence"/>
</dbReference>
<dbReference type="EMBL" id="JARKIB010000326">
    <property type="protein sequence ID" value="KAJ7714372.1"/>
    <property type="molecule type" value="Genomic_DNA"/>
</dbReference>
<keyword evidence="3" id="KW-1185">Reference proteome</keyword>
<accession>A0AAD7H8A4</accession>
<evidence type="ECO:0000313" key="3">
    <source>
        <dbReference type="Proteomes" id="UP001215598"/>
    </source>
</evidence>
<feature type="compositionally biased region" description="Basic and acidic residues" evidence="1">
    <location>
        <begin position="88"/>
        <end position="102"/>
    </location>
</feature>
<protein>
    <submittedName>
        <fullName evidence="2">Uncharacterized protein</fullName>
    </submittedName>
</protein>
<comment type="caution">
    <text evidence="2">The sequence shown here is derived from an EMBL/GenBank/DDBJ whole genome shotgun (WGS) entry which is preliminary data.</text>
</comment>
<reference evidence="2" key="1">
    <citation type="submission" date="2023-03" db="EMBL/GenBank/DDBJ databases">
        <title>Massive genome expansion in bonnet fungi (Mycena s.s.) driven by repeated elements and novel gene families across ecological guilds.</title>
        <authorList>
            <consortium name="Lawrence Berkeley National Laboratory"/>
            <person name="Harder C.B."/>
            <person name="Miyauchi S."/>
            <person name="Viragh M."/>
            <person name="Kuo A."/>
            <person name="Thoen E."/>
            <person name="Andreopoulos B."/>
            <person name="Lu D."/>
            <person name="Skrede I."/>
            <person name="Drula E."/>
            <person name="Henrissat B."/>
            <person name="Morin E."/>
            <person name="Kohler A."/>
            <person name="Barry K."/>
            <person name="LaButti K."/>
            <person name="Morin E."/>
            <person name="Salamov A."/>
            <person name="Lipzen A."/>
            <person name="Mereny Z."/>
            <person name="Hegedus B."/>
            <person name="Baldrian P."/>
            <person name="Stursova M."/>
            <person name="Weitz H."/>
            <person name="Taylor A."/>
            <person name="Grigoriev I.V."/>
            <person name="Nagy L.G."/>
            <person name="Martin F."/>
            <person name="Kauserud H."/>
        </authorList>
    </citation>
    <scope>NUCLEOTIDE SEQUENCE</scope>
    <source>
        <strain evidence="2">CBHHK182m</strain>
    </source>
</reference>
<organism evidence="2 3">
    <name type="scientific">Mycena metata</name>
    <dbReference type="NCBI Taxonomy" id="1033252"/>
    <lineage>
        <taxon>Eukaryota</taxon>
        <taxon>Fungi</taxon>
        <taxon>Dikarya</taxon>
        <taxon>Basidiomycota</taxon>
        <taxon>Agaricomycotina</taxon>
        <taxon>Agaricomycetes</taxon>
        <taxon>Agaricomycetidae</taxon>
        <taxon>Agaricales</taxon>
        <taxon>Marasmiineae</taxon>
        <taxon>Mycenaceae</taxon>
        <taxon>Mycena</taxon>
    </lineage>
</organism>
<sequence length="131" mass="14784">MSEQTPKTPSSNTQGREFKREALADVQLNAPHKEDTQHWLNACQLPPQTPVSSGRRDATREKRVHARRTRREALDSAGTSHAHRLRPLRVEPREDPTHRDENMCIESKTLGVGRKREAITSGQETAFDAPA</sequence>